<dbReference type="EMBL" id="LVVM01004788">
    <property type="protein sequence ID" value="OJA12193.1"/>
    <property type="molecule type" value="Genomic_DNA"/>
</dbReference>
<feature type="region of interest" description="Disordered" evidence="1">
    <location>
        <begin position="16"/>
        <end position="54"/>
    </location>
</feature>
<comment type="caution">
    <text evidence="2">The sequence shown here is derived from an EMBL/GenBank/DDBJ whole genome shotgun (WGS) entry which is preliminary data.</text>
</comment>
<name>A0A1J8QF21_9AGAM</name>
<dbReference type="Proteomes" id="UP000183567">
    <property type="component" value="Unassembled WGS sequence"/>
</dbReference>
<evidence type="ECO:0000256" key="1">
    <source>
        <dbReference type="SAM" id="MobiDB-lite"/>
    </source>
</evidence>
<evidence type="ECO:0000313" key="2">
    <source>
        <dbReference type="EMBL" id="OJA12193.1"/>
    </source>
</evidence>
<proteinExistence type="predicted"/>
<evidence type="ECO:0000313" key="3">
    <source>
        <dbReference type="Proteomes" id="UP000183567"/>
    </source>
</evidence>
<feature type="compositionally biased region" description="Basic and acidic residues" evidence="1">
    <location>
        <begin position="44"/>
        <end position="54"/>
    </location>
</feature>
<gene>
    <name evidence="2" type="ORF">AZE42_03937</name>
</gene>
<accession>A0A1J8QF21</accession>
<reference evidence="2 3" key="1">
    <citation type="submission" date="2016-03" db="EMBL/GenBank/DDBJ databases">
        <title>Comparative genomics of the ectomycorrhizal sister species Rhizopogon vinicolor and Rhizopogon vesiculosus (Basidiomycota: Boletales) reveals a divergence of the mating type B locus.</title>
        <authorList>
            <person name="Mujic A.B."/>
            <person name="Kuo A."/>
            <person name="Tritt A."/>
            <person name="Lipzen A."/>
            <person name="Chen C."/>
            <person name="Johnson J."/>
            <person name="Sharma A."/>
            <person name="Barry K."/>
            <person name="Grigoriev I.V."/>
            <person name="Spatafora J.W."/>
        </authorList>
    </citation>
    <scope>NUCLEOTIDE SEQUENCE [LARGE SCALE GENOMIC DNA]</scope>
    <source>
        <strain evidence="2 3">AM-OR11-056</strain>
    </source>
</reference>
<keyword evidence="3" id="KW-1185">Reference proteome</keyword>
<dbReference type="AlphaFoldDB" id="A0A1J8QF21"/>
<organism evidence="2 3">
    <name type="scientific">Rhizopogon vesiculosus</name>
    <dbReference type="NCBI Taxonomy" id="180088"/>
    <lineage>
        <taxon>Eukaryota</taxon>
        <taxon>Fungi</taxon>
        <taxon>Dikarya</taxon>
        <taxon>Basidiomycota</taxon>
        <taxon>Agaricomycotina</taxon>
        <taxon>Agaricomycetes</taxon>
        <taxon>Agaricomycetidae</taxon>
        <taxon>Boletales</taxon>
        <taxon>Suillineae</taxon>
        <taxon>Rhizopogonaceae</taxon>
        <taxon>Rhizopogon</taxon>
    </lineage>
</organism>
<protein>
    <submittedName>
        <fullName evidence="2">Uncharacterized protein</fullName>
    </submittedName>
</protein>
<sequence length="54" mass="5995">MLNKRKIFSMFTFLPPGLDLPSRTKLTPMVSQSEPEAGPSSLPENKEYPEAQSA</sequence>